<evidence type="ECO:0000313" key="1">
    <source>
        <dbReference type="EMBL" id="KAI0051999.1"/>
    </source>
</evidence>
<accession>A0ACB8S5Z8</accession>
<keyword evidence="2" id="KW-1185">Reference proteome</keyword>
<feature type="non-terminal residue" evidence="1">
    <location>
        <position position="1"/>
    </location>
</feature>
<sequence length="82" mass="9149">NLKTELQQHLSWIQVQATKLVTHEASRGALTQLRAGTSPEGADWNGQFLKPWARLGKANPTAENPAVGKRLWALLEAETRKY</sequence>
<organism evidence="1 2">
    <name type="scientific">Auriscalpium vulgare</name>
    <dbReference type="NCBI Taxonomy" id="40419"/>
    <lineage>
        <taxon>Eukaryota</taxon>
        <taxon>Fungi</taxon>
        <taxon>Dikarya</taxon>
        <taxon>Basidiomycota</taxon>
        <taxon>Agaricomycotina</taxon>
        <taxon>Agaricomycetes</taxon>
        <taxon>Russulales</taxon>
        <taxon>Auriscalpiaceae</taxon>
        <taxon>Auriscalpium</taxon>
    </lineage>
</organism>
<name>A0ACB8S5Z8_9AGAM</name>
<reference evidence="1" key="2">
    <citation type="journal article" date="2022" name="New Phytol.">
        <title>Evolutionary transition to the ectomycorrhizal habit in the genomes of a hyperdiverse lineage of mushroom-forming fungi.</title>
        <authorList>
            <person name="Looney B."/>
            <person name="Miyauchi S."/>
            <person name="Morin E."/>
            <person name="Drula E."/>
            <person name="Courty P.E."/>
            <person name="Kohler A."/>
            <person name="Kuo A."/>
            <person name="LaButti K."/>
            <person name="Pangilinan J."/>
            <person name="Lipzen A."/>
            <person name="Riley R."/>
            <person name="Andreopoulos W."/>
            <person name="He G."/>
            <person name="Johnson J."/>
            <person name="Nolan M."/>
            <person name="Tritt A."/>
            <person name="Barry K.W."/>
            <person name="Grigoriev I.V."/>
            <person name="Nagy L.G."/>
            <person name="Hibbett D."/>
            <person name="Henrissat B."/>
            <person name="Matheny P.B."/>
            <person name="Labbe J."/>
            <person name="Martin F.M."/>
        </authorList>
    </citation>
    <scope>NUCLEOTIDE SEQUENCE</scope>
    <source>
        <strain evidence="1">FP105234-sp</strain>
    </source>
</reference>
<protein>
    <submittedName>
        <fullName evidence="1">Uncharacterized protein</fullName>
    </submittedName>
</protein>
<reference evidence="1" key="1">
    <citation type="submission" date="2021-02" db="EMBL/GenBank/DDBJ databases">
        <authorList>
            <consortium name="DOE Joint Genome Institute"/>
            <person name="Ahrendt S."/>
            <person name="Looney B.P."/>
            <person name="Miyauchi S."/>
            <person name="Morin E."/>
            <person name="Drula E."/>
            <person name="Courty P.E."/>
            <person name="Chicoki N."/>
            <person name="Fauchery L."/>
            <person name="Kohler A."/>
            <person name="Kuo A."/>
            <person name="Labutti K."/>
            <person name="Pangilinan J."/>
            <person name="Lipzen A."/>
            <person name="Riley R."/>
            <person name="Andreopoulos W."/>
            <person name="He G."/>
            <person name="Johnson J."/>
            <person name="Barry K.W."/>
            <person name="Grigoriev I.V."/>
            <person name="Nagy L."/>
            <person name="Hibbett D."/>
            <person name="Henrissat B."/>
            <person name="Matheny P.B."/>
            <person name="Labbe J."/>
            <person name="Martin F."/>
        </authorList>
    </citation>
    <scope>NUCLEOTIDE SEQUENCE</scope>
    <source>
        <strain evidence="1">FP105234-sp</strain>
    </source>
</reference>
<dbReference type="Proteomes" id="UP000814033">
    <property type="component" value="Unassembled WGS sequence"/>
</dbReference>
<evidence type="ECO:0000313" key="2">
    <source>
        <dbReference type="Proteomes" id="UP000814033"/>
    </source>
</evidence>
<comment type="caution">
    <text evidence="1">The sequence shown here is derived from an EMBL/GenBank/DDBJ whole genome shotgun (WGS) entry which is preliminary data.</text>
</comment>
<proteinExistence type="predicted"/>
<dbReference type="EMBL" id="MU275848">
    <property type="protein sequence ID" value="KAI0051999.1"/>
    <property type="molecule type" value="Genomic_DNA"/>
</dbReference>
<gene>
    <name evidence="1" type="ORF">FA95DRAFT_1675517</name>
</gene>